<dbReference type="AlphaFoldDB" id="A0A8C9VW44"/>
<evidence type="ECO:0000256" key="1">
    <source>
        <dbReference type="SAM" id="MobiDB-lite"/>
    </source>
</evidence>
<dbReference type="Ensembl" id="ENSSFOT00015070519.1">
    <property type="protein sequence ID" value="ENSSFOP00015065535.1"/>
    <property type="gene ID" value="ENSSFOG00015006152.2"/>
</dbReference>
<dbReference type="SUPFAM" id="SSF54236">
    <property type="entry name" value="Ubiquitin-like"/>
    <property type="match status" value="1"/>
</dbReference>
<dbReference type="OrthoDB" id="3908708at2759"/>
<accession>A0A8C9VW44</accession>
<gene>
    <name evidence="4" type="primary">RADIL</name>
</gene>
<evidence type="ECO:0000259" key="3">
    <source>
        <dbReference type="PROSITE" id="PS51126"/>
    </source>
</evidence>
<dbReference type="Gene3D" id="3.10.20.90">
    <property type="entry name" value="Phosphatidylinositol 3-kinase Catalytic Subunit, Chain A, domain 1"/>
    <property type="match status" value="1"/>
</dbReference>
<dbReference type="GO" id="GO:0034446">
    <property type="term" value="P:substrate adhesion-dependent cell spreading"/>
    <property type="evidence" value="ECO:0007669"/>
    <property type="project" value="TreeGrafter"/>
</dbReference>
<dbReference type="GeneTree" id="ENSGT00940000159293"/>
<dbReference type="CDD" id="cd17116">
    <property type="entry name" value="RA_Radil_like"/>
    <property type="match status" value="1"/>
</dbReference>
<dbReference type="PROSITE" id="PS50200">
    <property type="entry name" value="RA"/>
    <property type="match status" value="1"/>
</dbReference>
<dbReference type="Proteomes" id="UP000694397">
    <property type="component" value="Chromosome 3"/>
</dbReference>
<evidence type="ECO:0000313" key="4">
    <source>
        <dbReference type="Ensembl" id="ENSSFOP00015065535.1"/>
    </source>
</evidence>
<dbReference type="SMART" id="SM00314">
    <property type="entry name" value="RA"/>
    <property type="match status" value="1"/>
</dbReference>
<dbReference type="CDD" id="cd22733">
    <property type="entry name" value="FHA_RADIL"/>
    <property type="match status" value="1"/>
</dbReference>
<reference evidence="4" key="3">
    <citation type="submission" date="2025-09" db="UniProtKB">
        <authorList>
            <consortium name="Ensembl"/>
        </authorList>
    </citation>
    <scope>IDENTIFICATION</scope>
</reference>
<evidence type="ECO:0000313" key="5">
    <source>
        <dbReference type="Proteomes" id="UP000694397"/>
    </source>
</evidence>
<feature type="region of interest" description="Disordered" evidence="1">
    <location>
        <begin position="193"/>
        <end position="257"/>
    </location>
</feature>
<dbReference type="PANTHER" id="PTHR16027:SF3">
    <property type="entry name" value="RAS-ASSOCIATING AND DILUTE DOMAIN-CONTAINING PROTEIN"/>
    <property type="match status" value="1"/>
</dbReference>
<dbReference type="GO" id="GO:0005874">
    <property type="term" value="C:microtubule"/>
    <property type="evidence" value="ECO:0007669"/>
    <property type="project" value="TreeGrafter"/>
</dbReference>
<feature type="compositionally biased region" description="Polar residues" evidence="1">
    <location>
        <begin position="206"/>
        <end position="227"/>
    </location>
</feature>
<dbReference type="Pfam" id="PF00788">
    <property type="entry name" value="RA"/>
    <property type="match status" value="1"/>
</dbReference>
<dbReference type="GO" id="GO:0051020">
    <property type="term" value="F:GTPase binding"/>
    <property type="evidence" value="ECO:0007669"/>
    <property type="project" value="TreeGrafter"/>
</dbReference>
<reference evidence="4" key="2">
    <citation type="submission" date="2025-08" db="UniProtKB">
        <authorList>
            <consortium name="Ensembl"/>
        </authorList>
    </citation>
    <scope>IDENTIFICATION</scope>
</reference>
<dbReference type="SMART" id="SM01132">
    <property type="entry name" value="DIL"/>
    <property type="match status" value="1"/>
</dbReference>
<dbReference type="InterPro" id="IPR000159">
    <property type="entry name" value="RA_dom"/>
</dbReference>
<dbReference type="InterPro" id="IPR052072">
    <property type="entry name" value="Vascular_dev_regulator"/>
</dbReference>
<protein>
    <submittedName>
        <fullName evidence="4">Rap associating with DIL domain</fullName>
    </submittedName>
</protein>
<keyword evidence="5" id="KW-1185">Reference proteome</keyword>
<organism evidence="4 5">
    <name type="scientific">Scleropages formosus</name>
    <name type="common">Asian bonytongue</name>
    <name type="synonym">Osteoglossum formosum</name>
    <dbReference type="NCBI Taxonomy" id="113540"/>
    <lineage>
        <taxon>Eukaryota</taxon>
        <taxon>Metazoa</taxon>
        <taxon>Chordata</taxon>
        <taxon>Craniata</taxon>
        <taxon>Vertebrata</taxon>
        <taxon>Euteleostomi</taxon>
        <taxon>Actinopterygii</taxon>
        <taxon>Neopterygii</taxon>
        <taxon>Teleostei</taxon>
        <taxon>Osteoglossocephala</taxon>
        <taxon>Osteoglossomorpha</taxon>
        <taxon>Osteoglossiformes</taxon>
        <taxon>Osteoglossidae</taxon>
        <taxon>Scleropages</taxon>
    </lineage>
</organism>
<proteinExistence type="predicted"/>
<feature type="domain" description="Dilute" evidence="3">
    <location>
        <begin position="552"/>
        <end position="759"/>
    </location>
</feature>
<sequence length="828" mass="91378">MLHMAADHSVSAMQHGCSTSGLQASKNVLGRPARTLTQVLCRTLSQKDRRLAADPLDRDATADNPAELSTQTCAPGVLRVFGDAVCTGTHYKSVLATPSSSARELVKEALLRYALGGMPAGDYVLCDVVGELEGLTGCWRPEGLRVLGDDEKPLLLQDLWRPKEGFSRRLELRRRAEVEDLIAREKDTFTAGDFPRSRRLQRNRAKGTTPSSWGSALGRSQSETSLETAAGGSAGGELKRTYLTLPGPQKTRQKQDNGEVRLSLYQCPHLLLLQGYSQQDCLVHLLNLDQHTVGQETASARPSICLISPDILPLHCTIRRVQPGCCQGNGPEGGLVLEPVPDAAILVNFSFVDRPTPLRHGDLLSFGAHYVFLYKNPVGTEPLPAQTLTNLRTLWLVPERERGARRACRVCGGPTQALPTTRRGFKCNSGRGQDFQRRRLHLDFEKDQEDRLVERIVSLAEPGGDDHGLAAAHLLCLVLEHCGMALEPGNFGKLLFKIATRIRCAAWVRTAAPTPESAMKSSEYAAHQFPLHLLFSVLYRETLLSAAVLDKEEGVSVLEEVIFYTFQQSVYHITKSLYTSLMGLLDQTPGHTEGQVPESVLKVLKVFQTTQSLLQQCQVHPEVQSQMFAYLFFFSNASLFNQLLDKGGSSCWFCTSSGLQFKTNLRKVLDWTRGAGLSCPAGRFLAKLRCACSVLLVAGVCLQMSWKALRAKYPALKPAQLHYIVTQCLLGADMGPGAVWQPTTDEEVHNYRTADLLESFEDHPPIVLPTSGFQVDLESDTVDDSIYRQLLYVRHFVWSLRSKSPSTMGNTDGPVHQVHVTLHCIDSV</sequence>
<dbReference type="Pfam" id="PF01843">
    <property type="entry name" value="DIL"/>
    <property type="match status" value="1"/>
</dbReference>
<reference evidence="4 5" key="1">
    <citation type="submission" date="2019-04" db="EMBL/GenBank/DDBJ databases">
        <authorList>
            <consortium name="Wellcome Sanger Institute Data Sharing"/>
        </authorList>
    </citation>
    <scope>NUCLEOTIDE SEQUENCE [LARGE SCALE GENOMIC DNA]</scope>
</reference>
<dbReference type="InterPro" id="IPR000253">
    <property type="entry name" value="FHA_dom"/>
</dbReference>
<dbReference type="PROSITE" id="PS51126">
    <property type="entry name" value="DILUTE"/>
    <property type="match status" value="1"/>
</dbReference>
<name>A0A8C9VW44_SCLFO</name>
<dbReference type="GO" id="GO:0001755">
    <property type="term" value="P:neural crest cell migration"/>
    <property type="evidence" value="ECO:0007669"/>
    <property type="project" value="TreeGrafter"/>
</dbReference>
<dbReference type="InterPro" id="IPR002710">
    <property type="entry name" value="Dilute_dom"/>
</dbReference>
<dbReference type="SUPFAM" id="SSF49879">
    <property type="entry name" value="SMAD/FHA domain"/>
    <property type="match status" value="1"/>
</dbReference>
<dbReference type="InterPro" id="IPR008984">
    <property type="entry name" value="SMAD_FHA_dom_sf"/>
</dbReference>
<dbReference type="Pfam" id="PF00498">
    <property type="entry name" value="FHA"/>
    <property type="match status" value="1"/>
</dbReference>
<feature type="domain" description="Ras-associating" evidence="2">
    <location>
        <begin position="74"/>
        <end position="177"/>
    </location>
</feature>
<evidence type="ECO:0000259" key="2">
    <source>
        <dbReference type="PROSITE" id="PS50200"/>
    </source>
</evidence>
<dbReference type="PANTHER" id="PTHR16027">
    <property type="entry name" value="DILUTE DOMAIN-CONTAINING PROTEIN YPR089W"/>
    <property type="match status" value="1"/>
</dbReference>
<dbReference type="InterPro" id="IPR029071">
    <property type="entry name" value="Ubiquitin-like_domsf"/>
</dbReference>
<dbReference type="Gene3D" id="2.60.200.20">
    <property type="match status" value="1"/>
</dbReference>
<dbReference type="GO" id="GO:0007165">
    <property type="term" value="P:signal transduction"/>
    <property type="evidence" value="ECO:0007669"/>
    <property type="project" value="InterPro"/>
</dbReference>